<dbReference type="EMBL" id="FNQM01000001">
    <property type="protein sequence ID" value="SDZ73251.1"/>
    <property type="molecule type" value="Genomic_DNA"/>
</dbReference>
<reference evidence="1 2" key="1">
    <citation type="submission" date="2016-10" db="EMBL/GenBank/DDBJ databases">
        <authorList>
            <person name="de Groot N.N."/>
        </authorList>
    </citation>
    <scope>NUCLEOTIDE SEQUENCE [LARGE SCALE GENOMIC DNA]</scope>
    <source>
        <strain evidence="1 2">DSM 15345</strain>
    </source>
</reference>
<dbReference type="InterPro" id="IPR021335">
    <property type="entry name" value="DUF2948"/>
</dbReference>
<dbReference type="OrthoDB" id="9806367at2"/>
<evidence type="ECO:0008006" key="3">
    <source>
        <dbReference type="Google" id="ProtNLM"/>
    </source>
</evidence>
<dbReference type="Pfam" id="PF11164">
    <property type="entry name" value="DUF2948"/>
    <property type="match status" value="1"/>
</dbReference>
<organism evidence="1 2">
    <name type="scientific">Rubrimonas cliftonensis</name>
    <dbReference type="NCBI Taxonomy" id="89524"/>
    <lineage>
        <taxon>Bacteria</taxon>
        <taxon>Pseudomonadati</taxon>
        <taxon>Pseudomonadota</taxon>
        <taxon>Alphaproteobacteria</taxon>
        <taxon>Rhodobacterales</taxon>
        <taxon>Paracoccaceae</taxon>
        <taxon>Rubrimonas</taxon>
    </lineage>
</organism>
<evidence type="ECO:0000313" key="2">
    <source>
        <dbReference type="Proteomes" id="UP000198703"/>
    </source>
</evidence>
<accession>A0A1H3VF20</accession>
<protein>
    <recommendedName>
        <fullName evidence="3">DUF2948 family protein</fullName>
    </recommendedName>
</protein>
<evidence type="ECO:0000313" key="1">
    <source>
        <dbReference type="EMBL" id="SDZ73251.1"/>
    </source>
</evidence>
<dbReference type="RefSeq" id="WP_093247474.1">
    <property type="nucleotide sequence ID" value="NZ_FNQM01000001.1"/>
</dbReference>
<proteinExistence type="predicted"/>
<dbReference type="STRING" id="89524.SAMN05444370_10130"/>
<keyword evidence="2" id="KW-1185">Reference proteome</keyword>
<dbReference type="AlphaFoldDB" id="A0A1H3VF20"/>
<gene>
    <name evidence="1" type="ORF">SAMN05444370_10130</name>
</gene>
<dbReference type="Proteomes" id="UP000198703">
    <property type="component" value="Unassembled WGS sequence"/>
</dbReference>
<name>A0A1H3VF20_9RHOB</name>
<sequence length="163" mass="17228">MADARFEDADRPLRIRAETAEGLPVLAALAQDAVGAVGDARFLPRARRFAALISRFRWEDAEAAKAAGRPYERVRAMLVVENVLAARARGLSPAASDAVYNLLSMSFEPAEDGAGELRLALSGGADIVLDVEALEVSLSDVARPHAARGLPEHPAEDGAAQAD</sequence>